<gene>
    <name evidence="1" type="ORF">HELGO_WM36747</name>
</gene>
<dbReference type="AlphaFoldDB" id="A0A6S6SZF7"/>
<organism evidence="1">
    <name type="scientific">uncultured Sulfurovum sp</name>
    <dbReference type="NCBI Taxonomy" id="269237"/>
    <lineage>
        <taxon>Bacteria</taxon>
        <taxon>Pseudomonadati</taxon>
        <taxon>Campylobacterota</taxon>
        <taxon>Epsilonproteobacteria</taxon>
        <taxon>Campylobacterales</taxon>
        <taxon>Sulfurovaceae</taxon>
        <taxon>Sulfurovum</taxon>
        <taxon>environmental samples</taxon>
    </lineage>
</organism>
<sequence>MFYLNRSIIMQRVNMNKIITFIILFIIITPSLSVENLDILINTSTYTSIDEKECITLDSDNSGSVQECESFQDIGVKVIEGDIRQSIILTRNEKEYDLAFYSTVSPAFSSLGLKIEWRHEQGNSKNLRGIIVRFEASDDYENEDKVSSYLVVSKITNNEICVVARVSPQKRQNEIARSILDAKKALPCLKNFSNLEK</sequence>
<name>A0A6S6SZF7_9BACT</name>
<dbReference type="EMBL" id="CACVAZ010000050">
    <property type="protein sequence ID" value="CAA6808341.1"/>
    <property type="molecule type" value="Genomic_DNA"/>
</dbReference>
<evidence type="ECO:0000313" key="1">
    <source>
        <dbReference type="EMBL" id="CAA6808341.1"/>
    </source>
</evidence>
<accession>A0A6S6SZF7</accession>
<proteinExistence type="predicted"/>
<protein>
    <submittedName>
        <fullName evidence="1">Uncharacterized protein</fullName>
    </submittedName>
</protein>
<reference evidence="1" key="1">
    <citation type="submission" date="2020-01" db="EMBL/GenBank/DDBJ databases">
        <authorList>
            <person name="Meier V. D."/>
            <person name="Meier V D."/>
        </authorList>
    </citation>
    <scope>NUCLEOTIDE SEQUENCE</scope>
    <source>
        <strain evidence="1">HLG_WM_MAG_02</strain>
    </source>
</reference>